<keyword evidence="1" id="KW-0472">Membrane</keyword>
<proteinExistence type="predicted"/>
<feature type="transmembrane region" description="Helical" evidence="1">
    <location>
        <begin position="56"/>
        <end position="73"/>
    </location>
</feature>
<dbReference type="RefSeq" id="WP_281814769.1">
    <property type="nucleotide sequence ID" value="NZ_BRLB01000003.1"/>
</dbReference>
<dbReference type="Pfam" id="PF05857">
    <property type="entry name" value="TraX"/>
    <property type="match status" value="1"/>
</dbReference>
<keyword evidence="1" id="KW-0812">Transmembrane</keyword>
<dbReference type="EMBL" id="BRLB01000003">
    <property type="protein sequence ID" value="GKX29327.1"/>
    <property type="molecule type" value="Genomic_DNA"/>
</dbReference>
<accession>A0A9W6DFC1</accession>
<comment type="caution">
    <text evidence="2">The sequence shown here is derived from an EMBL/GenBank/DDBJ whole genome shotgun (WGS) entry which is preliminary data.</text>
</comment>
<feature type="transmembrane region" description="Helical" evidence="1">
    <location>
        <begin position="22"/>
        <end position="44"/>
    </location>
</feature>
<feature type="transmembrane region" description="Helical" evidence="1">
    <location>
        <begin position="120"/>
        <end position="150"/>
    </location>
</feature>
<dbReference type="AlphaFoldDB" id="A0A9W6DFC1"/>
<feature type="transmembrane region" description="Helical" evidence="1">
    <location>
        <begin position="220"/>
        <end position="236"/>
    </location>
</feature>
<keyword evidence="3" id="KW-1185">Reference proteome</keyword>
<keyword evidence="1" id="KW-1133">Transmembrane helix</keyword>
<sequence length="250" mass="29179">MTTTKLKIIACTAMLLDHLGVYFNFIILHVIGRIAFPIFAYLIVEGFFHTKNIKKYLIRLFAFAIISQIPYVLYFNGPFFDLEPANYSNPILYLQTLNIFFTLFFGLLAIYVFDKNKKMGIVVLVILCIIAQFTNADYGIYGILTIFLFYLFRGHFWKQTISYSTLTILILAKRLIKFALRNYSVFVRCFGIALIAQIFSILALVFIYFYNGKKGKNIKYIFYVFYPGHLLVLWFLRDVLSNINTFLFVG</sequence>
<evidence type="ECO:0000313" key="3">
    <source>
        <dbReference type="Proteomes" id="UP001144256"/>
    </source>
</evidence>
<feature type="transmembrane region" description="Helical" evidence="1">
    <location>
        <begin position="185"/>
        <end position="208"/>
    </location>
</feature>
<organism evidence="2 3">
    <name type="scientific">Vallitalea longa</name>
    <dbReference type="NCBI Taxonomy" id="2936439"/>
    <lineage>
        <taxon>Bacteria</taxon>
        <taxon>Bacillati</taxon>
        <taxon>Bacillota</taxon>
        <taxon>Clostridia</taxon>
        <taxon>Lachnospirales</taxon>
        <taxon>Vallitaleaceae</taxon>
        <taxon>Vallitalea</taxon>
    </lineage>
</organism>
<evidence type="ECO:0000313" key="2">
    <source>
        <dbReference type="EMBL" id="GKX29327.1"/>
    </source>
</evidence>
<reference evidence="2" key="1">
    <citation type="submission" date="2022-06" db="EMBL/GenBank/DDBJ databases">
        <title>Vallitalea longa sp. nov., an anaerobic bacterium isolated from marine sediment.</title>
        <authorList>
            <person name="Hirano S."/>
            <person name="Terahara T."/>
            <person name="Mori K."/>
            <person name="Hamada M."/>
            <person name="Matsumoto R."/>
            <person name="Kobayashi T."/>
        </authorList>
    </citation>
    <scope>NUCLEOTIDE SEQUENCE</scope>
    <source>
        <strain evidence="2">SH18-1</strain>
    </source>
</reference>
<name>A0A9W6DFC1_9FIRM</name>
<protein>
    <submittedName>
        <fullName evidence="2">Conjugal transfer protein TraX</fullName>
    </submittedName>
</protein>
<evidence type="ECO:0000256" key="1">
    <source>
        <dbReference type="SAM" id="Phobius"/>
    </source>
</evidence>
<gene>
    <name evidence="2" type="ORF">SH1V18_18070</name>
</gene>
<dbReference type="InterPro" id="IPR008875">
    <property type="entry name" value="TraX"/>
</dbReference>
<feature type="transmembrane region" description="Helical" evidence="1">
    <location>
        <begin position="93"/>
        <end position="113"/>
    </location>
</feature>
<dbReference type="Proteomes" id="UP001144256">
    <property type="component" value="Unassembled WGS sequence"/>
</dbReference>